<dbReference type="EMBL" id="JAHKNG010000001">
    <property type="protein sequence ID" value="MBU3028654.1"/>
    <property type="molecule type" value="Genomic_DNA"/>
</dbReference>
<feature type="transmembrane region" description="Helical" evidence="1">
    <location>
        <begin position="21"/>
        <end position="43"/>
    </location>
</feature>
<keyword evidence="1" id="KW-1133">Transmembrane helix</keyword>
<dbReference type="RefSeq" id="WP_216031348.1">
    <property type="nucleotide sequence ID" value="NZ_JAHKNG010000001.1"/>
</dbReference>
<keyword evidence="3" id="KW-1185">Reference proteome</keyword>
<feature type="transmembrane region" description="Helical" evidence="1">
    <location>
        <begin position="143"/>
        <end position="163"/>
    </location>
</feature>
<keyword evidence="1" id="KW-0812">Transmembrane</keyword>
<gene>
    <name evidence="2" type="ORF">KNW02_00805</name>
</gene>
<name>A0ABS6ADU9_9RHOB</name>
<evidence type="ECO:0000313" key="3">
    <source>
        <dbReference type="Proteomes" id="UP001166191"/>
    </source>
</evidence>
<organism evidence="2 3">
    <name type="scientific">Paracoccus marinaquae</name>
    <dbReference type="NCBI Taxonomy" id="2841926"/>
    <lineage>
        <taxon>Bacteria</taxon>
        <taxon>Pseudomonadati</taxon>
        <taxon>Pseudomonadota</taxon>
        <taxon>Alphaproteobacteria</taxon>
        <taxon>Rhodobacterales</taxon>
        <taxon>Paracoccaceae</taxon>
        <taxon>Paracoccus</taxon>
    </lineage>
</organism>
<sequence>MNDPQGIRQKAENDLVLSFLAVRRAIGTLGYFLPLALLAYGLFAPGGVPLSMSVAYYSPMREVFVGTLCAQAVFLWSYEGFRRNAGEIVSDKATARVAALAALLIALAPTSPEGLLPPGQVFDPAQDCTLLQCRLGVALADRLHLVAAGVYFAALAVYCLVLFRRGKVDSDEKWASNRIYAVCGWLIVVSIGLIGVLFVTGWDEALLPLRPIFWLEFIATFAFATGWMVKGDALRPLVRGIAGR</sequence>
<accession>A0ABS6ADU9</accession>
<evidence type="ECO:0000313" key="2">
    <source>
        <dbReference type="EMBL" id="MBU3028654.1"/>
    </source>
</evidence>
<keyword evidence="1" id="KW-0472">Membrane</keyword>
<proteinExistence type="predicted"/>
<feature type="transmembrane region" description="Helical" evidence="1">
    <location>
        <begin position="63"/>
        <end position="81"/>
    </location>
</feature>
<comment type="caution">
    <text evidence="2">The sequence shown here is derived from an EMBL/GenBank/DDBJ whole genome shotgun (WGS) entry which is preliminary data.</text>
</comment>
<feature type="transmembrane region" description="Helical" evidence="1">
    <location>
        <begin position="179"/>
        <end position="200"/>
    </location>
</feature>
<feature type="transmembrane region" description="Helical" evidence="1">
    <location>
        <begin position="93"/>
        <end position="111"/>
    </location>
</feature>
<evidence type="ECO:0000256" key="1">
    <source>
        <dbReference type="SAM" id="Phobius"/>
    </source>
</evidence>
<feature type="transmembrane region" description="Helical" evidence="1">
    <location>
        <begin position="212"/>
        <end position="229"/>
    </location>
</feature>
<reference evidence="2" key="1">
    <citation type="submission" date="2021-06" db="EMBL/GenBank/DDBJ databases">
        <title>Paracoccus bacterium XHP0099 sp. nov., isolated from the surface waters of the Yellow Sea.</title>
        <authorList>
            <person name="Xue H."/>
            <person name="Zhang D."/>
        </authorList>
    </citation>
    <scope>NUCLEOTIDE SEQUENCE</scope>
    <source>
        <strain evidence="2">XHP0099</strain>
    </source>
</reference>
<protein>
    <recommendedName>
        <fullName evidence="4">DUF998 domain-containing protein</fullName>
    </recommendedName>
</protein>
<dbReference type="Proteomes" id="UP001166191">
    <property type="component" value="Unassembled WGS sequence"/>
</dbReference>
<evidence type="ECO:0008006" key="4">
    <source>
        <dbReference type="Google" id="ProtNLM"/>
    </source>
</evidence>